<dbReference type="EMBL" id="CP125292">
    <property type="protein sequence ID" value="WHM20518.1"/>
    <property type="molecule type" value="Genomic_DNA"/>
</dbReference>
<dbReference type="InterPro" id="IPR000415">
    <property type="entry name" value="Nitroreductase-like"/>
</dbReference>
<dbReference type="Gene3D" id="3.40.109.10">
    <property type="entry name" value="NADH Oxidase"/>
    <property type="match status" value="1"/>
</dbReference>
<dbReference type="Proteomes" id="UP000076442">
    <property type="component" value="Unassembled WGS sequence"/>
</dbReference>
<dbReference type="Proteomes" id="UP001229422">
    <property type="component" value="Chromosome"/>
</dbReference>
<keyword evidence="5 7" id="KW-0560">Oxidoreductase</keyword>
<feature type="domain" description="Nitroreductase" evidence="9">
    <location>
        <begin position="17"/>
        <end position="174"/>
    </location>
</feature>
<dbReference type="InterPro" id="IPR052530">
    <property type="entry name" value="NAD(P)H_nitroreductase"/>
</dbReference>
<reference evidence="10 13" key="1">
    <citation type="submission" date="2015-09" db="EMBL/GenBank/DDBJ databases">
        <title>Spore heat resistance.</title>
        <authorList>
            <person name="Boekhorst J."/>
            <person name="Berendsen E.M."/>
            <person name="Wells-Bennik M.H."/>
            <person name="Kuipers O.P."/>
        </authorList>
    </citation>
    <scope>NUCLEOTIDE SEQUENCE [LARGE SCALE GENOMIC DNA]</scope>
    <source>
        <strain evidence="10 13">B4122</strain>
    </source>
</reference>
<organism evidence="11 14">
    <name type="scientific">Bacillus subtilis</name>
    <dbReference type="NCBI Taxonomy" id="1423"/>
    <lineage>
        <taxon>Bacteria</taxon>
        <taxon>Bacillati</taxon>
        <taxon>Bacillota</taxon>
        <taxon>Bacilli</taxon>
        <taxon>Bacillales</taxon>
        <taxon>Bacillaceae</taxon>
        <taxon>Bacillus</taxon>
    </lineage>
</organism>
<accession>A0A0A1MAL5</accession>
<dbReference type="PANTHER" id="PTHR43821">
    <property type="entry name" value="NAD(P)H NITROREDUCTASE YDJA-RELATED"/>
    <property type="match status" value="1"/>
</dbReference>
<dbReference type="PIRSF" id="PIRSF000232">
    <property type="entry name" value="YdjA"/>
    <property type="match status" value="1"/>
</dbReference>
<dbReference type="Proteomes" id="UP000665181">
    <property type="component" value="Unassembled WGS sequence"/>
</dbReference>
<dbReference type="EC" id="1.-.-.-" evidence="7"/>
<evidence type="ECO:0000256" key="7">
    <source>
        <dbReference type="PIRNR" id="PIRNR000232"/>
    </source>
</evidence>
<reference evidence="12" key="3">
    <citation type="submission" date="2023-05" db="EMBL/GenBank/DDBJ databases">
        <title>Complete genome sequence of Bacillus subtilis SRCM117797 isolated from Soybean paste.</title>
        <authorList>
            <person name="Abraha H.B."/>
            <person name="Kim K.-P."/>
            <person name="Ryu M.-S."/>
            <person name="Jeong D.-Y."/>
        </authorList>
    </citation>
    <scope>NUCLEOTIDE SEQUENCE</scope>
    <source>
        <strain evidence="12">SRCM117797</strain>
    </source>
</reference>
<evidence type="ECO:0000313" key="12">
    <source>
        <dbReference type="EMBL" id="WHM20518.1"/>
    </source>
</evidence>
<dbReference type="GO" id="GO:0016491">
    <property type="term" value="F:oxidoreductase activity"/>
    <property type="evidence" value="ECO:0007669"/>
    <property type="project" value="UniProtKB-UniRule"/>
</dbReference>
<evidence type="ECO:0000313" key="14">
    <source>
        <dbReference type="Proteomes" id="UP000665181"/>
    </source>
</evidence>
<feature type="binding site" description="in other chain" evidence="8">
    <location>
        <begin position="20"/>
        <end position="22"/>
    </location>
    <ligand>
        <name>FMN</name>
        <dbReference type="ChEBI" id="CHEBI:58210"/>
        <note>ligand shared between dimeric partners</note>
    </ligand>
</feature>
<dbReference type="Pfam" id="PF00881">
    <property type="entry name" value="Nitroreductase"/>
    <property type="match status" value="1"/>
</dbReference>
<dbReference type="EMBL" id="LJZV01000004">
    <property type="protein sequence ID" value="KZD93645.1"/>
    <property type="molecule type" value="Genomic_DNA"/>
</dbReference>
<dbReference type="CDD" id="cd02135">
    <property type="entry name" value="YdjA-like"/>
    <property type="match status" value="1"/>
</dbReference>
<evidence type="ECO:0000259" key="9">
    <source>
        <dbReference type="Pfam" id="PF00881"/>
    </source>
</evidence>
<dbReference type="RefSeq" id="WP_003243940.1">
    <property type="nucleotide sequence ID" value="NZ_AP024621.1"/>
</dbReference>
<evidence type="ECO:0000256" key="4">
    <source>
        <dbReference type="ARBA" id="ARBA00022857"/>
    </source>
</evidence>
<evidence type="ECO:0000256" key="6">
    <source>
        <dbReference type="ARBA" id="ARBA00023027"/>
    </source>
</evidence>
<keyword evidence="4 7" id="KW-0521">NADP</keyword>
<protein>
    <recommendedName>
        <fullName evidence="7">Putative NAD(P)H nitroreductase</fullName>
        <ecNumber evidence="7">1.-.-.-</ecNumber>
    </recommendedName>
</protein>
<evidence type="ECO:0000313" key="11">
    <source>
        <dbReference type="EMBL" id="MBO3796785.1"/>
    </source>
</evidence>
<evidence type="ECO:0000256" key="1">
    <source>
        <dbReference type="ARBA" id="ARBA00007118"/>
    </source>
</evidence>
<dbReference type="OMA" id="IGMIWRT"/>
<dbReference type="AlphaFoldDB" id="A0A0A1MAL5"/>
<dbReference type="EMBL" id="JAGFPW010000033">
    <property type="protein sequence ID" value="MBO3796785.1"/>
    <property type="molecule type" value="Genomic_DNA"/>
</dbReference>
<feature type="binding site" description="in other chain" evidence="8">
    <location>
        <begin position="143"/>
        <end position="145"/>
    </location>
    <ligand>
        <name>FMN</name>
        <dbReference type="ChEBI" id="CHEBI:58210"/>
        <note>ligand shared between dimeric partners</note>
    </ligand>
</feature>
<sequence>MPQTEQIHQHSVLRDIIRSRRSIRKFKQEPVPSAVILDMLETAKYAPNHRVTEPWRFIYVSSETGKANLINTFAAFSKKSKPDMTEEKLQNFKNTLGRVPGFLLVVFQEDENERARDDDFAATSSLIQNLQLLAWEKGIGMVWKSGKILYDKEVHQAFGLQDNERFAAIIQTGYPDEAPEVKKRTPIRDRFTEM</sequence>
<dbReference type="InterPro" id="IPR026021">
    <property type="entry name" value="YdjA-like"/>
</dbReference>
<evidence type="ECO:0000313" key="13">
    <source>
        <dbReference type="Proteomes" id="UP000076442"/>
    </source>
</evidence>
<reference evidence="11" key="2">
    <citation type="submission" date="2021-03" db="EMBL/GenBank/DDBJ databases">
        <title>Isolation of Bacillus subtilis from fermented food sample.</title>
        <authorList>
            <person name="Lakshmanan V."/>
            <person name="Athira K."/>
            <person name="Rajagopal K."/>
        </authorList>
    </citation>
    <scope>NUCLEOTIDE SEQUENCE</scope>
    <source>
        <strain evidence="11">S1</strain>
    </source>
</reference>
<gene>
    <name evidence="12" type="primary">yfhC</name>
    <name evidence="10" type="ORF">B4122_1171</name>
    <name evidence="11" type="ORF">J5227_21350</name>
    <name evidence="12" type="ORF">QL281_17040</name>
</gene>
<evidence type="ECO:0000313" key="10">
    <source>
        <dbReference type="EMBL" id="KZD93645.1"/>
    </source>
</evidence>
<comment type="similarity">
    <text evidence="1 7">Belongs to the nitroreductase family.</text>
</comment>
<proteinExistence type="inferred from homology"/>
<evidence type="ECO:0000256" key="3">
    <source>
        <dbReference type="ARBA" id="ARBA00022643"/>
    </source>
</evidence>
<keyword evidence="2 7" id="KW-0285">Flavoprotein</keyword>
<comment type="cofactor">
    <cofactor evidence="8">
        <name>FMN</name>
        <dbReference type="ChEBI" id="CHEBI:58210"/>
    </cofactor>
    <text evidence="8">Binds 1 FMN per subunit.</text>
</comment>
<dbReference type="SUPFAM" id="SSF55469">
    <property type="entry name" value="FMN-dependent nitroreductase-like"/>
    <property type="match status" value="1"/>
</dbReference>
<dbReference type="InterPro" id="IPR029479">
    <property type="entry name" value="Nitroreductase"/>
</dbReference>
<keyword evidence="3 7" id="KW-0288">FMN</keyword>
<keyword evidence="6 7" id="KW-0520">NAD</keyword>
<evidence type="ECO:0000256" key="8">
    <source>
        <dbReference type="PIRSR" id="PIRSR000232-1"/>
    </source>
</evidence>
<dbReference type="PANTHER" id="PTHR43821:SF1">
    <property type="entry name" value="NAD(P)H NITROREDUCTASE YDJA-RELATED"/>
    <property type="match status" value="1"/>
</dbReference>
<name>A0A0A1MAL5_BACIU</name>
<evidence type="ECO:0000256" key="5">
    <source>
        <dbReference type="ARBA" id="ARBA00023002"/>
    </source>
</evidence>
<feature type="binding site" evidence="8">
    <location>
        <position position="49"/>
    </location>
    <ligand>
        <name>FMN</name>
        <dbReference type="ChEBI" id="CHEBI:58210"/>
        <note>ligand shared between dimeric partners</note>
    </ligand>
</feature>
<dbReference type="SMR" id="A0A0A1MAL5"/>
<evidence type="ECO:0000256" key="2">
    <source>
        <dbReference type="ARBA" id="ARBA00022630"/>
    </source>
</evidence>